<dbReference type="EMBL" id="JACHOT010000001">
    <property type="protein sequence ID" value="MBB4649194.1"/>
    <property type="molecule type" value="Genomic_DNA"/>
</dbReference>
<reference evidence="1 2" key="1">
    <citation type="submission" date="2020-08" db="EMBL/GenBank/DDBJ databases">
        <title>Genomic Encyclopedia of Type Strains, Phase IV (KMG-IV): sequencing the most valuable type-strain genomes for metagenomic binning, comparative biology and taxonomic classification.</title>
        <authorList>
            <person name="Goeker M."/>
        </authorList>
    </citation>
    <scope>NUCLEOTIDE SEQUENCE [LARGE SCALE GENOMIC DNA]</scope>
    <source>
        <strain evidence="1 2">DSM 7050</strain>
    </source>
</reference>
<sequence length="180" mass="20756">MFIRNKDPFSVQALACGGSEIIEGLASEAQIPTLSTHILATFPNVDMRKIKALRNQYWNAIKHYYRLDGAGARDDDALMAEFSDAANDAPLFMGWLDYMLLTKCLPVEVQVFQVWWYATNEDKMSPEADPTPYRTMFPRIGDVGRQEQKRRLRRTVEKYRHNREILADPRTKRGSLLRSA</sequence>
<keyword evidence="2" id="KW-1185">Reference proteome</keyword>
<gene>
    <name evidence="1" type="ORF">GGQ99_000916</name>
</gene>
<name>A0ABR6KXF4_9HYPH</name>
<proteinExistence type="predicted"/>
<protein>
    <submittedName>
        <fullName evidence="1">Uncharacterized protein</fullName>
    </submittedName>
</protein>
<evidence type="ECO:0000313" key="2">
    <source>
        <dbReference type="Proteomes" id="UP000539538"/>
    </source>
</evidence>
<accession>A0ABR6KXF4</accession>
<dbReference type="Proteomes" id="UP000539538">
    <property type="component" value="Unassembled WGS sequence"/>
</dbReference>
<comment type="caution">
    <text evidence="1">The sequence shown here is derived from an EMBL/GenBank/DDBJ whole genome shotgun (WGS) entry which is preliminary data.</text>
</comment>
<organism evidence="1 2">
    <name type="scientific">Aminobacter niigataensis</name>
    <dbReference type="NCBI Taxonomy" id="83265"/>
    <lineage>
        <taxon>Bacteria</taxon>
        <taxon>Pseudomonadati</taxon>
        <taxon>Pseudomonadota</taxon>
        <taxon>Alphaproteobacteria</taxon>
        <taxon>Hyphomicrobiales</taxon>
        <taxon>Phyllobacteriaceae</taxon>
        <taxon>Aminobacter</taxon>
    </lineage>
</organism>
<dbReference type="RefSeq" id="WP_183260978.1">
    <property type="nucleotide sequence ID" value="NZ_BAAAVZ010000008.1"/>
</dbReference>
<evidence type="ECO:0000313" key="1">
    <source>
        <dbReference type="EMBL" id="MBB4649194.1"/>
    </source>
</evidence>